<evidence type="ECO:0000313" key="2">
    <source>
        <dbReference type="Proteomes" id="UP000257706"/>
    </source>
</evidence>
<organism evidence="1 2">
    <name type="scientific">Tistrella mobilis</name>
    <dbReference type="NCBI Taxonomy" id="171437"/>
    <lineage>
        <taxon>Bacteria</taxon>
        <taxon>Pseudomonadati</taxon>
        <taxon>Pseudomonadota</taxon>
        <taxon>Alphaproteobacteria</taxon>
        <taxon>Geminicoccales</taxon>
        <taxon>Geminicoccaceae</taxon>
        <taxon>Tistrella</taxon>
    </lineage>
</organism>
<dbReference type="Proteomes" id="UP000257706">
    <property type="component" value="Unassembled WGS sequence"/>
</dbReference>
<gene>
    <name evidence="1" type="ORF">DCK97_00265</name>
</gene>
<sequence length="100" mass="11070">MTGELETAIRGIDVAAPGAEADAYAIWRRAIAAAGEARAQQLVADEAGWQWSALRRWFHRRHHRAVASRAAAERAAAEHALDVVRARYLEILRAVRETGE</sequence>
<reference evidence="1 2" key="1">
    <citation type="journal article" date="2018" name="Nat. Biotechnol.">
        <title>A standardized bacterial taxonomy based on genome phylogeny substantially revises the tree of life.</title>
        <authorList>
            <person name="Parks D.H."/>
            <person name="Chuvochina M."/>
            <person name="Waite D.W."/>
            <person name="Rinke C."/>
            <person name="Skarshewski A."/>
            <person name="Chaumeil P.A."/>
            <person name="Hugenholtz P."/>
        </authorList>
    </citation>
    <scope>NUCLEOTIDE SEQUENCE [LARGE SCALE GENOMIC DNA]</scope>
    <source>
        <strain evidence="1">UBA8739</strain>
    </source>
</reference>
<dbReference type="EMBL" id="DMAI01000003">
    <property type="protein sequence ID" value="HAE45831.1"/>
    <property type="molecule type" value="Genomic_DNA"/>
</dbReference>
<protein>
    <submittedName>
        <fullName evidence="1">Uncharacterized protein</fullName>
    </submittedName>
</protein>
<proteinExistence type="predicted"/>
<evidence type="ECO:0000313" key="1">
    <source>
        <dbReference type="EMBL" id="HAE45831.1"/>
    </source>
</evidence>
<name>A0A3B9ID66_9PROT</name>
<comment type="caution">
    <text evidence="1">The sequence shown here is derived from an EMBL/GenBank/DDBJ whole genome shotgun (WGS) entry which is preliminary data.</text>
</comment>
<dbReference type="AlphaFoldDB" id="A0A3B9ID66"/>
<accession>A0A3B9ID66</accession>